<protein>
    <submittedName>
        <fullName evidence="1">Uncharacterized protein</fullName>
    </submittedName>
</protein>
<organism evidence="1 2">
    <name type="scientific">Phasianus colchicus</name>
    <name type="common">Common pheasant</name>
    <dbReference type="NCBI Taxonomy" id="9054"/>
    <lineage>
        <taxon>Eukaryota</taxon>
        <taxon>Metazoa</taxon>
        <taxon>Chordata</taxon>
        <taxon>Craniata</taxon>
        <taxon>Vertebrata</taxon>
        <taxon>Euteleostomi</taxon>
        <taxon>Archelosauria</taxon>
        <taxon>Archosauria</taxon>
        <taxon>Dinosauria</taxon>
        <taxon>Saurischia</taxon>
        <taxon>Theropoda</taxon>
        <taxon>Coelurosauria</taxon>
        <taxon>Aves</taxon>
        <taxon>Neognathae</taxon>
        <taxon>Galloanserae</taxon>
        <taxon>Galliformes</taxon>
        <taxon>Phasianidae</taxon>
        <taxon>Phasianinae</taxon>
        <taxon>Phasianus</taxon>
    </lineage>
</organism>
<proteinExistence type="predicted"/>
<evidence type="ECO:0000313" key="2">
    <source>
        <dbReference type="Proteomes" id="UP000472261"/>
    </source>
</evidence>
<dbReference type="Ensembl" id="ENSPCLT00000026203.1">
    <property type="protein sequence ID" value="ENSPCLP00000019638.1"/>
    <property type="gene ID" value="ENSPCLG00000016481.1"/>
</dbReference>
<sequence>IGSWAVSSGWQPCSQQGPFKNADGKYISPFHDIPLFAGSKEVYIFALSTL</sequence>
<keyword evidence="2" id="KW-1185">Reference proteome</keyword>
<dbReference type="Proteomes" id="UP000472261">
    <property type="component" value="Unplaced"/>
</dbReference>
<reference evidence="1" key="1">
    <citation type="submission" date="2025-08" db="UniProtKB">
        <authorList>
            <consortium name="Ensembl"/>
        </authorList>
    </citation>
    <scope>IDENTIFICATION</scope>
</reference>
<reference evidence="1" key="2">
    <citation type="submission" date="2025-09" db="UniProtKB">
        <authorList>
            <consortium name="Ensembl"/>
        </authorList>
    </citation>
    <scope>IDENTIFICATION</scope>
</reference>
<evidence type="ECO:0000313" key="1">
    <source>
        <dbReference type="Ensembl" id="ENSPCLP00000019638.1"/>
    </source>
</evidence>
<name>A0A669QN65_PHACC</name>
<accession>A0A669QN65</accession>
<dbReference type="AlphaFoldDB" id="A0A669QN65"/>